<gene>
    <name evidence="4" type="ORF">OMP38_16265</name>
</gene>
<dbReference type="RefSeq" id="WP_277566065.1">
    <property type="nucleotide sequence ID" value="NZ_JAPDHZ010000003.1"/>
</dbReference>
<dbReference type="GO" id="GO:0006265">
    <property type="term" value="P:DNA topological change"/>
    <property type="evidence" value="ECO:0007669"/>
    <property type="project" value="InterPro"/>
</dbReference>
<keyword evidence="4" id="KW-0378">Hydrolase</keyword>
<protein>
    <submittedName>
        <fullName evidence="4">Restriction endonuclease</fullName>
        <ecNumber evidence="4">3.1.21.-</ecNumber>
    </submittedName>
</protein>
<evidence type="ECO:0000259" key="3">
    <source>
        <dbReference type="Pfam" id="PF04471"/>
    </source>
</evidence>
<keyword evidence="1" id="KW-0812">Transmembrane</keyword>
<dbReference type="GO" id="GO:0009307">
    <property type="term" value="P:DNA restriction-modification system"/>
    <property type="evidence" value="ECO:0007669"/>
    <property type="project" value="InterPro"/>
</dbReference>
<dbReference type="GO" id="GO:0015666">
    <property type="term" value="F:restriction endodeoxyribonuclease activity"/>
    <property type="evidence" value="ECO:0007669"/>
    <property type="project" value="TreeGrafter"/>
</dbReference>
<dbReference type="Gene3D" id="3.30.65.10">
    <property type="entry name" value="Bacterial Topoisomerase I, domain 1"/>
    <property type="match status" value="1"/>
</dbReference>
<dbReference type="InterPro" id="IPR011856">
    <property type="entry name" value="tRNA_endonuc-like_dom_sf"/>
</dbReference>
<proteinExistence type="predicted"/>
<comment type="caution">
    <text evidence="4">The sequence shown here is derived from an EMBL/GenBank/DDBJ whole genome shotgun (WGS) entry which is preliminary data.</text>
</comment>
<dbReference type="InterPro" id="IPR011335">
    <property type="entry name" value="Restrct_endonuc-II-like"/>
</dbReference>
<reference evidence="4 5" key="1">
    <citation type="submission" date="2022-10" db="EMBL/GenBank/DDBJ databases">
        <title>Comparative genomic analysis of Cohnella hashimotonis sp. nov., isolated from the International Space Station.</title>
        <authorList>
            <person name="Simpson A."/>
            <person name="Venkateswaran K."/>
        </authorList>
    </citation>
    <scope>NUCLEOTIDE SEQUENCE [LARGE SCALE GENOMIC DNA]</scope>
    <source>
        <strain evidence="4 5">DSM 18997</strain>
    </source>
</reference>
<keyword evidence="4" id="KW-0255">Endonuclease</keyword>
<dbReference type="GO" id="GO:0003916">
    <property type="term" value="F:DNA topoisomerase activity"/>
    <property type="evidence" value="ECO:0007669"/>
    <property type="project" value="InterPro"/>
</dbReference>
<dbReference type="InterPro" id="IPR013498">
    <property type="entry name" value="Topo_IA_Znf"/>
</dbReference>
<dbReference type="InterPro" id="IPR007560">
    <property type="entry name" value="Restrct_endonuc_IV_Mrr"/>
</dbReference>
<organism evidence="4 5">
    <name type="scientific">Cohnella ginsengisoli</name>
    <dbReference type="NCBI Taxonomy" id="425004"/>
    <lineage>
        <taxon>Bacteria</taxon>
        <taxon>Bacillati</taxon>
        <taxon>Bacillota</taxon>
        <taxon>Bacilli</taxon>
        <taxon>Bacillales</taxon>
        <taxon>Paenibacillaceae</taxon>
        <taxon>Cohnella</taxon>
    </lineage>
</organism>
<evidence type="ECO:0000313" key="4">
    <source>
        <dbReference type="EMBL" id="MDG0792248.1"/>
    </source>
</evidence>
<dbReference type="EC" id="3.1.21.-" evidence="4"/>
<dbReference type="AlphaFoldDB" id="A0A9X4KHG6"/>
<dbReference type="GO" id="GO:0005694">
    <property type="term" value="C:chromosome"/>
    <property type="evidence" value="ECO:0007669"/>
    <property type="project" value="InterPro"/>
</dbReference>
<dbReference type="Pfam" id="PF01396">
    <property type="entry name" value="Zn_ribbon_Top1"/>
    <property type="match status" value="1"/>
</dbReference>
<evidence type="ECO:0000259" key="2">
    <source>
        <dbReference type="Pfam" id="PF01396"/>
    </source>
</evidence>
<dbReference type="Gene3D" id="3.40.1350.10">
    <property type="match status" value="1"/>
</dbReference>
<feature type="domain" description="DNA topoisomerase type IA zn finger" evidence="2">
    <location>
        <begin position="206"/>
        <end position="238"/>
    </location>
</feature>
<dbReference type="PANTHER" id="PTHR30015">
    <property type="entry name" value="MRR RESTRICTION SYSTEM PROTEIN"/>
    <property type="match status" value="1"/>
</dbReference>
<evidence type="ECO:0000313" key="5">
    <source>
        <dbReference type="Proteomes" id="UP001153387"/>
    </source>
</evidence>
<sequence>MAKRRKRSKKDSTGEMIAGLVFLSAIGMYVWSKSAVAAVITFIFVLGIFIAIKLIIDKQREERLRKSGIYDIDKMDGRQFELYLGSLYKALGYKSEVTRSTGDYGADLVIEKNGVRTVVQAKCYSKNVGIDAVQQVQGSKAHYKAEQALVVTNRGFTEAAKTLAHSNGVNLVDREFLINMILTINPEQKPNTIEVAATTEKTEKPCPRCGKPLILRKGPKGEFYGCSAFPKCRHISEASPQREMRVTK</sequence>
<dbReference type="Proteomes" id="UP001153387">
    <property type="component" value="Unassembled WGS sequence"/>
</dbReference>
<dbReference type="SUPFAM" id="SSF52980">
    <property type="entry name" value="Restriction endonuclease-like"/>
    <property type="match status" value="1"/>
</dbReference>
<feature type="transmembrane region" description="Helical" evidence="1">
    <location>
        <begin position="12"/>
        <end position="31"/>
    </location>
</feature>
<keyword evidence="1" id="KW-1133">Transmembrane helix</keyword>
<feature type="domain" description="Restriction endonuclease type IV Mrr" evidence="3">
    <location>
        <begin position="72"/>
        <end position="181"/>
    </location>
</feature>
<evidence type="ECO:0000256" key="1">
    <source>
        <dbReference type="SAM" id="Phobius"/>
    </source>
</evidence>
<keyword evidence="5" id="KW-1185">Reference proteome</keyword>
<keyword evidence="1" id="KW-0472">Membrane</keyword>
<dbReference type="SUPFAM" id="SSF57783">
    <property type="entry name" value="Zinc beta-ribbon"/>
    <property type="match status" value="1"/>
</dbReference>
<dbReference type="Pfam" id="PF04471">
    <property type="entry name" value="Mrr_cat"/>
    <property type="match status" value="1"/>
</dbReference>
<dbReference type="InterPro" id="IPR052906">
    <property type="entry name" value="Type_IV_Methyl-Rstrct_Enzyme"/>
</dbReference>
<name>A0A9X4KHG6_9BACL</name>
<dbReference type="EMBL" id="JAPDHZ010000003">
    <property type="protein sequence ID" value="MDG0792248.1"/>
    <property type="molecule type" value="Genomic_DNA"/>
</dbReference>
<feature type="transmembrane region" description="Helical" evidence="1">
    <location>
        <begin position="37"/>
        <end position="56"/>
    </location>
</feature>
<dbReference type="PANTHER" id="PTHR30015:SF6">
    <property type="entry name" value="SLL1429 PROTEIN"/>
    <property type="match status" value="1"/>
</dbReference>
<keyword evidence="4" id="KW-0540">Nuclease</keyword>
<accession>A0A9X4KHG6</accession>
<dbReference type="GO" id="GO:0003677">
    <property type="term" value="F:DNA binding"/>
    <property type="evidence" value="ECO:0007669"/>
    <property type="project" value="InterPro"/>
</dbReference>